<dbReference type="OrthoDB" id="6693998at2"/>
<proteinExistence type="predicted"/>
<dbReference type="RefSeq" id="WP_097079541.1">
    <property type="nucleotide sequence ID" value="NZ_BAABHT010000003.1"/>
</dbReference>
<accession>A0A240EAR0</accession>
<protein>
    <submittedName>
        <fullName evidence="1">Uncharacterized protein</fullName>
    </submittedName>
</protein>
<name>A0A240EAR0_9GAMM</name>
<dbReference type="Proteomes" id="UP000219042">
    <property type="component" value="Unassembled WGS sequence"/>
</dbReference>
<organism evidence="1 2">
    <name type="scientific">Acinetobacter puyangensis</name>
    <dbReference type="NCBI Taxonomy" id="1096779"/>
    <lineage>
        <taxon>Bacteria</taxon>
        <taxon>Pseudomonadati</taxon>
        <taxon>Pseudomonadota</taxon>
        <taxon>Gammaproteobacteria</taxon>
        <taxon>Moraxellales</taxon>
        <taxon>Moraxellaceae</taxon>
        <taxon>Acinetobacter</taxon>
    </lineage>
</organism>
<evidence type="ECO:0000313" key="1">
    <source>
        <dbReference type="EMBL" id="SNX45774.1"/>
    </source>
</evidence>
<keyword evidence="2" id="KW-1185">Reference proteome</keyword>
<evidence type="ECO:0000313" key="2">
    <source>
        <dbReference type="Proteomes" id="UP000219042"/>
    </source>
</evidence>
<gene>
    <name evidence="1" type="ORF">SAMN05421731_1068</name>
</gene>
<dbReference type="AlphaFoldDB" id="A0A240EAR0"/>
<dbReference type="EMBL" id="OANT01000006">
    <property type="protein sequence ID" value="SNX45774.1"/>
    <property type="molecule type" value="Genomic_DNA"/>
</dbReference>
<sequence length="111" mass="12900">MSKILIPSCDDLVSMFGCDCSIDENYTQKIGFLDEDASELNIYIGLVDDSVRIILNKNSTIVNDIYMEKLEEFYFEENKQIIKMIFNSSYKITIEIELWSKFMIKISGMVI</sequence>
<reference evidence="2" key="1">
    <citation type="submission" date="2016-09" db="EMBL/GenBank/DDBJ databases">
        <authorList>
            <person name="Varghese N."/>
            <person name="Submissions S."/>
        </authorList>
    </citation>
    <scope>NUCLEOTIDE SEQUENCE [LARGE SCALE GENOMIC DNA]</scope>
    <source>
        <strain evidence="2">ANC 4466</strain>
    </source>
</reference>